<dbReference type="Gramene" id="rna8924">
    <property type="protein sequence ID" value="RHN73138.1"/>
    <property type="gene ID" value="gene8924"/>
</dbReference>
<proteinExistence type="inferred from homology"/>
<name>A0A396J9P3_MEDTR</name>
<evidence type="ECO:0000256" key="1">
    <source>
        <dbReference type="ARBA" id="ARBA00009431"/>
    </source>
</evidence>
<keyword evidence="2" id="KW-0645">Protease</keyword>
<evidence type="ECO:0000313" key="2">
    <source>
        <dbReference type="EMBL" id="RHN73138.1"/>
    </source>
</evidence>
<keyword evidence="2" id="KW-0378">Hydrolase</keyword>
<dbReference type="Pfam" id="PF00450">
    <property type="entry name" value="Peptidase_S10"/>
    <property type="match status" value="1"/>
</dbReference>
<dbReference type="InterPro" id="IPR029058">
    <property type="entry name" value="AB_hydrolase_fold"/>
</dbReference>
<organism evidence="2">
    <name type="scientific">Medicago truncatula</name>
    <name type="common">Barrel medic</name>
    <name type="synonym">Medicago tribuloides</name>
    <dbReference type="NCBI Taxonomy" id="3880"/>
    <lineage>
        <taxon>Eukaryota</taxon>
        <taxon>Viridiplantae</taxon>
        <taxon>Streptophyta</taxon>
        <taxon>Embryophyta</taxon>
        <taxon>Tracheophyta</taxon>
        <taxon>Spermatophyta</taxon>
        <taxon>Magnoliopsida</taxon>
        <taxon>eudicotyledons</taxon>
        <taxon>Gunneridae</taxon>
        <taxon>Pentapetalae</taxon>
        <taxon>rosids</taxon>
        <taxon>fabids</taxon>
        <taxon>Fabales</taxon>
        <taxon>Fabaceae</taxon>
        <taxon>Papilionoideae</taxon>
        <taxon>50 kb inversion clade</taxon>
        <taxon>NPAAA clade</taxon>
        <taxon>Hologalegina</taxon>
        <taxon>IRL clade</taxon>
        <taxon>Trifolieae</taxon>
        <taxon>Medicago</taxon>
    </lineage>
</organism>
<dbReference type="Gene3D" id="3.40.50.1820">
    <property type="entry name" value="alpha/beta hydrolase"/>
    <property type="match status" value="1"/>
</dbReference>
<reference evidence="2" key="1">
    <citation type="journal article" date="2018" name="Nat. Plants">
        <title>Whole-genome landscape of Medicago truncatula symbiotic genes.</title>
        <authorList>
            <person name="Pecrix Y."/>
            <person name="Gamas P."/>
            <person name="Carrere S."/>
        </authorList>
    </citation>
    <scope>NUCLEOTIDE SEQUENCE</scope>
    <source>
        <tissue evidence="2">Leaves</tissue>
    </source>
</reference>
<dbReference type="EMBL" id="PSQE01000002">
    <property type="protein sequence ID" value="RHN73138.1"/>
    <property type="molecule type" value="Genomic_DNA"/>
</dbReference>
<dbReference type="InterPro" id="IPR001563">
    <property type="entry name" value="Peptidase_S10"/>
</dbReference>
<gene>
    <name evidence="2" type="ORF">MtrunA17_Chr2g0295271</name>
</gene>
<comment type="caution">
    <text evidence="2">The sequence shown here is derived from an EMBL/GenBank/DDBJ whole genome shotgun (WGS) entry which is preliminary data.</text>
</comment>
<dbReference type="AlphaFoldDB" id="A0A396J9P3"/>
<keyword evidence="2" id="KW-0121">Carboxypeptidase</keyword>
<dbReference type="GO" id="GO:0004185">
    <property type="term" value="F:serine-type carboxypeptidase activity"/>
    <property type="evidence" value="ECO:0007669"/>
    <property type="project" value="InterPro"/>
</dbReference>
<comment type="similarity">
    <text evidence="1">Belongs to the peptidase S10 family.</text>
</comment>
<protein>
    <submittedName>
        <fullName evidence="2">Putative peptidase S10, serine carboxypeptidase, alpha/Beta hydrolase</fullName>
    </submittedName>
</protein>
<dbReference type="Proteomes" id="UP000265566">
    <property type="component" value="Chromosome 2"/>
</dbReference>
<dbReference type="GO" id="GO:0006508">
    <property type="term" value="P:proteolysis"/>
    <property type="evidence" value="ECO:0007669"/>
    <property type="project" value="InterPro"/>
</dbReference>
<sequence length="54" mass="6189">MGNLGFGSMIRRTSIWRNGHYVPQLSQVIIKHNSATKQDSINLKGYMIVLVWDN</sequence>
<accession>A0A396J9P3</accession>